<evidence type="ECO:0000259" key="4">
    <source>
        <dbReference type="PROSITE" id="PS50089"/>
    </source>
</evidence>
<keyword evidence="1 3" id="KW-0863">Zinc-finger</keyword>
<dbReference type="InterPro" id="IPR001841">
    <property type="entry name" value="Znf_RING"/>
</dbReference>
<sequence>MGQKMAKKEMEKAQGLYNEQRFDEATQAWLRALKHLAQPVEKFKVCGKICTSLCDVGKYRDALTYAGQQCEIANGLSDVMLKSEAYYNIAVCNEKSCEFSKAISYCRNAQQCGTDKSPLKGRLSLCLGNAFLGSSDFLKAWNNYVVAMDKAKAADDRLLELLTSARMGTLFCCVGDLAAVMLVSRLLPLFPQAMELNEKALELATRVGCKLEMLRCHARLKLLCEARGEDDEEERSLCLRHEGVMRQLVLEMDLYCGVCDQVIGQSPERLEPLSCGHFIHARCAIHLARSTLGRSSKRRPCPACRRNMALNPAFQETS</sequence>
<dbReference type="InterPro" id="IPR019734">
    <property type="entry name" value="TPR_rpt"/>
</dbReference>
<dbReference type="RefSeq" id="XP_035825654.1">
    <property type="nucleotide sequence ID" value="XM_035969761.1"/>
</dbReference>
<feature type="domain" description="RING-type" evidence="4">
    <location>
        <begin position="256"/>
        <end position="305"/>
    </location>
</feature>
<dbReference type="Gene3D" id="3.30.40.10">
    <property type="entry name" value="Zinc/RING finger domain, C3HC4 (zinc finger)"/>
    <property type="match status" value="1"/>
</dbReference>
<organism evidence="5 6">
    <name type="scientific">Aplysia californica</name>
    <name type="common">California sea hare</name>
    <dbReference type="NCBI Taxonomy" id="6500"/>
    <lineage>
        <taxon>Eukaryota</taxon>
        <taxon>Metazoa</taxon>
        <taxon>Spiralia</taxon>
        <taxon>Lophotrochozoa</taxon>
        <taxon>Mollusca</taxon>
        <taxon>Gastropoda</taxon>
        <taxon>Heterobranchia</taxon>
        <taxon>Euthyneura</taxon>
        <taxon>Tectipleura</taxon>
        <taxon>Aplysiida</taxon>
        <taxon>Aplysioidea</taxon>
        <taxon>Aplysiidae</taxon>
        <taxon>Aplysia</taxon>
    </lineage>
</organism>
<dbReference type="Gene3D" id="1.25.40.10">
    <property type="entry name" value="Tetratricopeptide repeat domain"/>
    <property type="match status" value="1"/>
</dbReference>
<keyword evidence="2" id="KW-0862">Zinc</keyword>
<evidence type="ECO:0000256" key="2">
    <source>
        <dbReference type="ARBA" id="ARBA00022833"/>
    </source>
</evidence>
<reference evidence="6" key="1">
    <citation type="submission" date="2025-08" db="UniProtKB">
        <authorList>
            <consortium name="RefSeq"/>
        </authorList>
    </citation>
    <scope>IDENTIFICATION</scope>
</reference>
<dbReference type="InterPro" id="IPR011990">
    <property type="entry name" value="TPR-like_helical_dom_sf"/>
</dbReference>
<evidence type="ECO:0000313" key="5">
    <source>
        <dbReference type="Proteomes" id="UP000694888"/>
    </source>
</evidence>
<dbReference type="GeneID" id="101852020"/>
<dbReference type="SMART" id="SM00028">
    <property type="entry name" value="TPR"/>
    <property type="match status" value="2"/>
</dbReference>
<dbReference type="SUPFAM" id="SSF48452">
    <property type="entry name" value="TPR-like"/>
    <property type="match status" value="1"/>
</dbReference>
<dbReference type="InterPro" id="IPR013083">
    <property type="entry name" value="Znf_RING/FYVE/PHD"/>
</dbReference>
<gene>
    <name evidence="6" type="primary">LOC101852020</name>
</gene>
<dbReference type="PANTHER" id="PTHR46574:SF1">
    <property type="entry name" value="43 KDA RECEPTOR-ASSOCIATED PROTEIN OF THE SYNAPSE"/>
    <property type="match status" value="1"/>
</dbReference>
<dbReference type="PANTHER" id="PTHR46574">
    <property type="entry name" value="43 KDA RECEPTOR-ASSOCIATED PROTEIN OF THE SYNAPSE"/>
    <property type="match status" value="1"/>
</dbReference>
<evidence type="ECO:0000256" key="3">
    <source>
        <dbReference type="PROSITE-ProRule" id="PRU00175"/>
    </source>
</evidence>
<dbReference type="InterPro" id="IPR019568">
    <property type="entry name" value="Rapsyn_myristoylation/link_N"/>
</dbReference>
<dbReference type="InterPro" id="IPR052480">
    <property type="entry name" value="RAPsyn"/>
</dbReference>
<dbReference type="Proteomes" id="UP000694888">
    <property type="component" value="Unplaced"/>
</dbReference>
<dbReference type="SUPFAM" id="SSF57850">
    <property type="entry name" value="RING/U-box"/>
    <property type="match status" value="1"/>
</dbReference>
<keyword evidence="6" id="KW-0675">Receptor</keyword>
<name>A0ABM1VTB2_APLCA</name>
<evidence type="ECO:0000256" key="1">
    <source>
        <dbReference type="ARBA" id="ARBA00022771"/>
    </source>
</evidence>
<accession>A0ABM1VTB2</accession>
<keyword evidence="1 3" id="KW-0479">Metal-binding</keyword>
<evidence type="ECO:0000313" key="6">
    <source>
        <dbReference type="RefSeq" id="XP_035825654.1"/>
    </source>
</evidence>
<proteinExistence type="predicted"/>
<keyword evidence="5" id="KW-1185">Reference proteome</keyword>
<dbReference type="Pfam" id="PF10579">
    <property type="entry name" value="Rapsyn_N"/>
    <property type="match status" value="1"/>
</dbReference>
<dbReference type="PROSITE" id="PS50089">
    <property type="entry name" value="ZF_RING_2"/>
    <property type="match status" value="1"/>
</dbReference>
<protein>
    <submittedName>
        <fullName evidence="6">43 kDa receptor-associated protein of the synapse</fullName>
    </submittedName>
</protein>